<dbReference type="Pfam" id="PF17906">
    <property type="entry name" value="HTH_48"/>
    <property type="match status" value="1"/>
</dbReference>
<dbReference type="InterPro" id="IPR052709">
    <property type="entry name" value="Transposase-MT_Hybrid"/>
</dbReference>
<dbReference type="AlphaFoldDB" id="A0AA38HUN3"/>
<dbReference type="PANTHER" id="PTHR46060:SF1">
    <property type="entry name" value="MARINER MOS1 TRANSPOSASE-LIKE PROTEIN"/>
    <property type="match status" value="1"/>
</dbReference>
<keyword evidence="3" id="KW-1185">Reference proteome</keyword>
<name>A0AA38HUN3_9CUCU</name>
<sequence length="164" mass="19662">MEKEQYRSVIRFLFLDGKTCEEIKIKLQVVYKDQAPSMTTIRYWFNEFKSGRTSVLDEERPGRPIKVTTEEMVNKIHDIVLADHRVKIREIAEIANISTERVHNILREKLGMRKLSARWVPRLLTVEQKQNCVTTSEHCFNMFKHNSKEFRRRYVSVDETWIHH</sequence>
<evidence type="ECO:0000313" key="3">
    <source>
        <dbReference type="Proteomes" id="UP001168821"/>
    </source>
</evidence>
<dbReference type="InterPro" id="IPR041426">
    <property type="entry name" value="Mos1_HTH"/>
</dbReference>
<evidence type="ECO:0000259" key="1">
    <source>
        <dbReference type="Pfam" id="PF17906"/>
    </source>
</evidence>
<dbReference type="PANTHER" id="PTHR46060">
    <property type="entry name" value="MARINER MOS1 TRANSPOSASE-LIKE PROTEIN"/>
    <property type="match status" value="1"/>
</dbReference>
<protein>
    <recommendedName>
        <fullName evidence="1">Mos1 transposase HTH domain-containing protein</fullName>
    </recommendedName>
</protein>
<feature type="domain" description="Mos1 transposase HTH" evidence="1">
    <location>
        <begin position="3"/>
        <end position="51"/>
    </location>
</feature>
<evidence type="ECO:0000313" key="2">
    <source>
        <dbReference type="EMBL" id="KAJ3643316.1"/>
    </source>
</evidence>
<dbReference type="Gene3D" id="1.10.10.1450">
    <property type="match status" value="1"/>
</dbReference>
<dbReference type="EMBL" id="JALNTZ010000008">
    <property type="protein sequence ID" value="KAJ3643316.1"/>
    <property type="molecule type" value="Genomic_DNA"/>
</dbReference>
<organism evidence="2 3">
    <name type="scientific">Zophobas morio</name>
    <dbReference type="NCBI Taxonomy" id="2755281"/>
    <lineage>
        <taxon>Eukaryota</taxon>
        <taxon>Metazoa</taxon>
        <taxon>Ecdysozoa</taxon>
        <taxon>Arthropoda</taxon>
        <taxon>Hexapoda</taxon>
        <taxon>Insecta</taxon>
        <taxon>Pterygota</taxon>
        <taxon>Neoptera</taxon>
        <taxon>Endopterygota</taxon>
        <taxon>Coleoptera</taxon>
        <taxon>Polyphaga</taxon>
        <taxon>Cucujiformia</taxon>
        <taxon>Tenebrionidae</taxon>
        <taxon>Zophobas</taxon>
    </lineage>
</organism>
<reference evidence="2" key="1">
    <citation type="journal article" date="2023" name="G3 (Bethesda)">
        <title>Whole genome assemblies of Zophobas morio and Tenebrio molitor.</title>
        <authorList>
            <person name="Kaur S."/>
            <person name="Stinson S.A."/>
            <person name="diCenzo G.C."/>
        </authorList>
    </citation>
    <scope>NUCLEOTIDE SEQUENCE</scope>
    <source>
        <strain evidence="2">QUZm001</strain>
    </source>
</reference>
<accession>A0AA38HUN3</accession>
<proteinExistence type="predicted"/>
<dbReference type="Proteomes" id="UP001168821">
    <property type="component" value="Unassembled WGS sequence"/>
</dbReference>
<gene>
    <name evidence="2" type="ORF">Zmor_026035</name>
</gene>
<comment type="caution">
    <text evidence="2">The sequence shown here is derived from an EMBL/GenBank/DDBJ whole genome shotgun (WGS) entry which is preliminary data.</text>
</comment>